<dbReference type="PANTHER" id="PTHR28577:SF1">
    <property type="entry name" value="CENTROMERE PROTEIN P"/>
    <property type="match status" value="1"/>
</dbReference>
<dbReference type="InterPro" id="IPR027801">
    <property type="entry name" value="CENP-P"/>
</dbReference>
<dbReference type="AlphaFoldDB" id="A0AAV6GI74"/>
<evidence type="ECO:0000313" key="3">
    <source>
        <dbReference type="Proteomes" id="UP000823561"/>
    </source>
</evidence>
<gene>
    <name evidence="2" type="ORF">AALO_G00133680</name>
</gene>
<proteinExistence type="predicted"/>
<evidence type="ECO:0008006" key="4">
    <source>
        <dbReference type="Google" id="ProtNLM"/>
    </source>
</evidence>
<name>A0AAV6GI74_9TELE</name>
<dbReference type="Pfam" id="PF13096">
    <property type="entry name" value="CENP-P"/>
    <property type="match status" value="1"/>
</dbReference>
<dbReference type="GO" id="GO:0034080">
    <property type="term" value="P:CENP-A containing chromatin assembly"/>
    <property type="evidence" value="ECO:0007669"/>
    <property type="project" value="InterPro"/>
</dbReference>
<accession>A0AAV6GI74</accession>
<evidence type="ECO:0000313" key="2">
    <source>
        <dbReference type="EMBL" id="KAG5274224.1"/>
    </source>
</evidence>
<dbReference type="PANTHER" id="PTHR28577">
    <property type="entry name" value="CENTROMERE PROTEIN P"/>
    <property type="match status" value="1"/>
</dbReference>
<organism evidence="2 3">
    <name type="scientific">Alosa alosa</name>
    <name type="common">allis shad</name>
    <dbReference type="NCBI Taxonomy" id="278164"/>
    <lineage>
        <taxon>Eukaryota</taxon>
        <taxon>Metazoa</taxon>
        <taxon>Chordata</taxon>
        <taxon>Craniata</taxon>
        <taxon>Vertebrata</taxon>
        <taxon>Euteleostomi</taxon>
        <taxon>Actinopterygii</taxon>
        <taxon>Neopterygii</taxon>
        <taxon>Teleostei</taxon>
        <taxon>Clupei</taxon>
        <taxon>Clupeiformes</taxon>
        <taxon>Clupeoidei</taxon>
        <taxon>Clupeidae</taxon>
        <taxon>Alosa</taxon>
    </lineage>
</organism>
<dbReference type="GO" id="GO:0005634">
    <property type="term" value="C:nucleus"/>
    <property type="evidence" value="ECO:0007669"/>
    <property type="project" value="TreeGrafter"/>
</dbReference>
<evidence type="ECO:0000256" key="1">
    <source>
        <dbReference type="SAM" id="Coils"/>
    </source>
</evidence>
<dbReference type="GO" id="GO:0000775">
    <property type="term" value="C:chromosome, centromeric region"/>
    <property type="evidence" value="ECO:0007669"/>
    <property type="project" value="InterPro"/>
</dbReference>
<keyword evidence="1" id="KW-0175">Coiled coil</keyword>
<dbReference type="Proteomes" id="UP000823561">
    <property type="component" value="Chromosome 10"/>
</dbReference>
<keyword evidence="3" id="KW-1185">Reference proteome</keyword>
<protein>
    <recommendedName>
        <fullName evidence="4">Centromere protein P</fullName>
    </recommendedName>
</protein>
<dbReference type="EMBL" id="JADWDJ010000010">
    <property type="protein sequence ID" value="KAG5274224.1"/>
    <property type="molecule type" value="Genomic_DNA"/>
</dbReference>
<sequence length="277" mass="32206">MEEEYETEILQLCEEIAVLEVEKETFERDVSMQYGQYDILGAIEEDDIRRQDISKLMENIEKLEKNLARQTRLNGITLTRCCVKTIEKSKIKLVQQHRLTGHCHLCSFEVEFEIIETQEDDSLMRKVMNLNIVVDGNECKDISSIVSRVEETKSLLLFFKTLKSFCENCEHRRKTFQHFKEKYPNMVTLPEGCQSELMLIQSPKLKGCSMCIFWDIDVTLEGEIRPKIDLLLKMPEEVMTIDYNIVANAPEYFQNLLRILGAEASIESVIKTVCVTD</sequence>
<feature type="coiled-coil region" evidence="1">
    <location>
        <begin position="2"/>
        <end position="29"/>
    </location>
</feature>
<comment type="caution">
    <text evidence="2">The sequence shown here is derived from an EMBL/GenBank/DDBJ whole genome shotgun (WGS) entry which is preliminary data.</text>
</comment>
<reference evidence="2" key="1">
    <citation type="submission" date="2020-10" db="EMBL/GenBank/DDBJ databases">
        <title>Chromosome-scale genome assembly of the Allis shad, Alosa alosa.</title>
        <authorList>
            <person name="Margot Z."/>
            <person name="Christophe K."/>
            <person name="Cabau C."/>
            <person name="Louis A."/>
            <person name="Berthelot C."/>
            <person name="Parey E."/>
            <person name="Roest Crollius H."/>
            <person name="Montfort J."/>
            <person name="Robinson-Rechavi M."/>
            <person name="Bucao C."/>
            <person name="Bouchez O."/>
            <person name="Gislard M."/>
            <person name="Lluch J."/>
            <person name="Milhes M."/>
            <person name="Lampietro C."/>
            <person name="Lopez Roques C."/>
            <person name="Donnadieu C."/>
            <person name="Braasch I."/>
            <person name="Desvignes T."/>
            <person name="Postlethwait J."/>
            <person name="Bobe J."/>
            <person name="Guiguen Y."/>
        </authorList>
    </citation>
    <scope>NUCLEOTIDE SEQUENCE</scope>
    <source>
        <strain evidence="2">M-15738</strain>
        <tissue evidence="2">Blood</tissue>
    </source>
</reference>